<evidence type="ECO:0000313" key="4">
    <source>
        <dbReference type="Proteomes" id="UP000199064"/>
    </source>
</evidence>
<evidence type="ECO:0000313" key="3">
    <source>
        <dbReference type="EMBL" id="SEB71362.1"/>
    </source>
</evidence>
<dbReference type="InterPro" id="IPR027020">
    <property type="entry name" value="YnjB"/>
</dbReference>
<dbReference type="EMBL" id="FNSL01000001">
    <property type="protein sequence ID" value="SEB71362.1"/>
    <property type="molecule type" value="Genomic_DNA"/>
</dbReference>
<keyword evidence="1" id="KW-0574">Periplasm</keyword>
<dbReference type="PANTHER" id="PTHR42779">
    <property type="entry name" value="PROTEIN YNJB"/>
    <property type="match status" value="1"/>
</dbReference>
<accession>A0A1H4LM48</accession>
<feature type="signal peptide" evidence="2">
    <location>
        <begin position="1"/>
        <end position="23"/>
    </location>
</feature>
<dbReference type="Gene3D" id="3.40.190.10">
    <property type="entry name" value="Periplasmic binding protein-like II"/>
    <property type="match status" value="2"/>
</dbReference>
<keyword evidence="4" id="KW-1185">Reference proteome</keyword>
<dbReference type="NCBIfam" id="NF008633">
    <property type="entry name" value="PRK11622.1"/>
    <property type="match status" value="1"/>
</dbReference>
<keyword evidence="2" id="KW-0732">Signal</keyword>
<dbReference type="RefSeq" id="WP_090329243.1">
    <property type="nucleotide sequence ID" value="NZ_FNSL01000001.1"/>
</dbReference>
<organism evidence="3 4">
    <name type="scientific">Nitratireductor aquibiodomus</name>
    <dbReference type="NCBI Taxonomy" id="204799"/>
    <lineage>
        <taxon>Bacteria</taxon>
        <taxon>Pseudomonadati</taxon>
        <taxon>Pseudomonadota</taxon>
        <taxon>Alphaproteobacteria</taxon>
        <taxon>Hyphomicrobiales</taxon>
        <taxon>Phyllobacteriaceae</taxon>
        <taxon>Nitratireductor</taxon>
    </lineage>
</organism>
<protein>
    <submittedName>
        <fullName evidence="3">Putative thiamine transport system substrate-binding protein</fullName>
    </submittedName>
</protein>
<reference evidence="4" key="1">
    <citation type="submission" date="2016-10" db="EMBL/GenBank/DDBJ databases">
        <authorList>
            <person name="Varghese N."/>
            <person name="Submissions S."/>
        </authorList>
    </citation>
    <scope>NUCLEOTIDE SEQUENCE [LARGE SCALE GENOMIC DNA]</scope>
    <source>
        <strain evidence="4">ES.061</strain>
    </source>
</reference>
<dbReference type="AlphaFoldDB" id="A0A1H4LM48"/>
<dbReference type="PIRSF" id="PIRSF029172">
    <property type="entry name" value="UCP029172_ABC_sbc_YnjB"/>
    <property type="match status" value="1"/>
</dbReference>
<feature type="chain" id="PRO_5011776919" evidence="2">
    <location>
        <begin position="24"/>
        <end position="412"/>
    </location>
</feature>
<dbReference type="Proteomes" id="UP000199064">
    <property type="component" value="Unassembled WGS sequence"/>
</dbReference>
<gene>
    <name evidence="3" type="ORF">SAMN05216452_2883</name>
</gene>
<dbReference type="SUPFAM" id="SSF53850">
    <property type="entry name" value="Periplasmic binding protein-like II"/>
    <property type="match status" value="1"/>
</dbReference>
<proteinExistence type="predicted"/>
<dbReference type="PANTHER" id="PTHR42779:SF1">
    <property type="entry name" value="PROTEIN YNJB"/>
    <property type="match status" value="1"/>
</dbReference>
<evidence type="ECO:0000256" key="2">
    <source>
        <dbReference type="SAM" id="SignalP"/>
    </source>
</evidence>
<sequence length="412" mass="45127">MGFLLRALLFSTAFLAIGAVAAAADTAKPDPANWDAVLEDARGETVYFNAWGGSQNINDYIGWAGDELKERFGVTLKHVKLEDTASAVATVVAEKAAGRDGNGTVDLIWINGENFAAMKEQALILSPGWAEKLPNWTFVDVENKPTIRTDFTVPVEGLESPWGMAKLVFFYDTARTSVEDLPQDADGLLKWAQENPGRFSYPQPPDFIGSSFLKQVLAETIADPSLLLEPVEEARFDDVTKPLFDFLDALNPVMWRSGRAYPQNYPAMKQLLADSELDIIFAFNPAEASSAIANGELPGTVRSFTFPGGTLANTHFLTIPYNASAKAGALVAANFLMSPEAQARKQDPAIWGDPTVLALDKLNEEDRARFDAIDLGVATLRPDELGPALDEPHPSWMERIETEWKRRYGVGN</sequence>
<dbReference type="InterPro" id="IPR006059">
    <property type="entry name" value="SBP"/>
</dbReference>
<dbReference type="Pfam" id="PF13416">
    <property type="entry name" value="SBP_bac_8"/>
    <property type="match status" value="1"/>
</dbReference>
<evidence type="ECO:0000256" key="1">
    <source>
        <dbReference type="ARBA" id="ARBA00022764"/>
    </source>
</evidence>
<name>A0A1H4LM48_9HYPH</name>